<name>A0A6J4N8L7_9CYAN</name>
<dbReference type="EMBL" id="CADCTY010001688">
    <property type="protein sequence ID" value="CAA9381139.1"/>
    <property type="molecule type" value="Genomic_DNA"/>
</dbReference>
<accession>A0A6J4N8L7</accession>
<protein>
    <submittedName>
        <fullName evidence="1">Uncharacterized protein</fullName>
    </submittedName>
</protein>
<organism evidence="1">
    <name type="scientific">uncultured Leptolyngbya sp</name>
    <dbReference type="NCBI Taxonomy" id="332963"/>
    <lineage>
        <taxon>Bacteria</taxon>
        <taxon>Bacillati</taxon>
        <taxon>Cyanobacteriota</taxon>
        <taxon>Cyanophyceae</taxon>
        <taxon>Leptolyngbyales</taxon>
        <taxon>Leptolyngbyaceae</taxon>
        <taxon>Leptolyngbya group</taxon>
        <taxon>Leptolyngbya</taxon>
        <taxon>environmental samples</taxon>
    </lineage>
</organism>
<sequence>MRVKGGESEGVTAVLILWLIGLNKPLPAIRPQVDPSLRAKLDAFCFQERSLARAS</sequence>
<proteinExistence type="predicted"/>
<reference evidence="1" key="1">
    <citation type="submission" date="2020-02" db="EMBL/GenBank/DDBJ databases">
        <authorList>
            <person name="Meier V. D."/>
        </authorList>
    </citation>
    <scope>NUCLEOTIDE SEQUENCE</scope>
    <source>
        <strain evidence="1">AVDCRST_MAG94</strain>
    </source>
</reference>
<gene>
    <name evidence="1" type="ORF">AVDCRST_MAG94-4887</name>
</gene>
<evidence type="ECO:0000313" key="1">
    <source>
        <dbReference type="EMBL" id="CAA9381139.1"/>
    </source>
</evidence>
<dbReference type="AlphaFoldDB" id="A0A6J4N8L7"/>